<gene>
    <name evidence="1" type="ORF">SAMN05421823_107212</name>
</gene>
<accession>A0A1G9LZ35</accession>
<name>A0A1G9LZ35_9BACT</name>
<keyword evidence="2" id="KW-1185">Reference proteome</keyword>
<dbReference type="Proteomes" id="UP000198510">
    <property type="component" value="Unassembled WGS sequence"/>
</dbReference>
<protein>
    <submittedName>
        <fullName evidence="1">Concanavalin A-like lectin/glucanases superfamily protein</fullName>
    </submittedName>
</protein>
<evidence type="ECO:0000313" key="2">
    <source>
        <dbReference type="Proteomes" id="UP000198510"/>
    </source>
</evidence>
<dbReference type="Gene3D" id="2.60.120.200">
    <property type="match status" value="1"/>
</dbReference>
<sequence length="322" mass="36144">MLWMMRRAGERNGNNRTYQFGQQHNHPLELSSNEMMQQKLDYLHRNPVAAGFVGEPEAYLYSSACDYAGTKGLLPVAVRRVNGYESVGNPSCTTRTSSPTMLKIATLSLFVLFGCIACGTQHESTTWQLDNLEQIGGHAVEIYGNPKVVETPYGKGIAFDGIEDQLIVDASPLKEYSEFTIEALMKPNDVFPENAAPRFFHIESSESVSRLLMEIRLNDQHQWYFDGFLKATTEDLALIDSTLIHPTEAWMHVAVSYQDSVFTTYVNHQPELSGAVRYDPIPVLNGKTSLGARMNFRSYFNGTIAKIRVTNAVLKPEDFMPL</sequence>
<evidence type="ECO:0000313" key="1">
    <source>
        <dbReference type="EMBL" id="SDL67206.1"/>
    </source>
</evidence>
<organism evidence="1 2">
    <name type="scientific">Catalinimonas alkaloidigena</name>
    <dbReference type="NCBI Taxonomy" id="1075417"/>
    <lineage>
        <taxon>Bacteria</taxon>
        <taxon>Pseudomonadati</taxon>
        <taxon>Bacteroidota</taxon>
        <taxon>Cytophagia</taxon>
        <taxon>Cytophagales</taxon>
        <taxon>Catalimonadaceae</taxon>
        <taxon>Catalinimonas</taxon>
    </lineage>
</organism>
<dbReference type="GO" id="GO:0004553">
    <property type="term" value="F:hydrolase activity, hydrolyzing O-glycosyl compounds"/>
    <property type="evidence" value="ECO:0007669"/>
    <property type="project" value="UniProtKB-ARBA"/>
</dbReference>
<dbReference type="Gene3D" id="3.30.70.1290">
    <property type="entry name" value="Transposase IS200-like"/>
    <property type="match status" value="1"/>
</dbReference>
<dbReference type="GO" id="GO:0004803">
    <property type="term" value="F:transposase activity"/>
    <property type="evidence" value="ECO:0007669"/>
    <property type="project" value="InterPro"/>
</dbReference>
<reference evidence="1 2" key="1">
    <citation type="submission" date="2016-10" db="EMBL/GenBank/DDBJ databases">
        <authorList>
            <person name="de Groot N.N."/>
        </authorList>
    </citation>
    <scope>NUCLEOTIDE SEQUENCE [LARGE SCALE GENOMIC DNA]</scope>
    <source>
        <strain evidence="1 2">DSM 25186</strain>
    </source>
</reference>
<dbReference type="InterPro" id="IPR013320">
    <property type="entry name" value="ConA-like_dom_sf"/>
</dbReference>
<dbReference type="Pfam" id="PF13385">
    <property type="entry name" value="Laminin_G_3"/>
    <property type="match status" value="1"/>
</dbReference>
<dbReference type="SUPFAM" id="SSF49899">
    <property type="entry name" value="Concanavalin A-like lectins/glucanases"/>
    <property type="match status" value="1"/>
</dbReference>
<dbReference type="InterPro" id="IPR036515">
    <property type="entry name" value="Transposase_17_sf"/>
</dbReference>
<dbReference type="STRING" id="1075417.SAMN05421823_107212"/>
<dbReference type="GO" id="GO:0030246">
    <property type="term" value="F:carbohydrate binding"/>
    <property type="evidence" value="ECO:0007669"/>
    <property type="project" value="UniProtKB-KW"/>
</dbReference>
<dbReference type="EMBL" id="FNFO01000007">
    <property type="protein sequence ID" value="SDL67206.1"/>
    <property type="molecule type" value="Genomic_DNA"/>
</dbReference>
<dbReference type="AlphaFoldDB" id="A0A1G9LZ35"/>
<dbReference type="GO" id="GO:0005975">
    <property type="term" value="P:carbohydrate metabolic process"/>
    <property type="evidence" value="ECO:0007669"/>
    <property type="project" value="UniProtKB-ARBA"/>
</dbReference>
<dbReference type="GO" id="GO:0006313">
    <property type="term" value="P:DNA transposition"/>
    <property type="evidence" value="ECO:0007669"/>
    <property type="project" value="InterPro"/>
</dbReference>
<dbReference type="GO" id="GO:0003677">
    <property type="term" value="F:DNA binding"/>
    <property type="evidence" value="ECO:0007669"/>
    <property type="project" value="InterPro"/>
</dbReference>
<proteinExistence type="predicted"/>
<keyword evidence="1" id="KW-0430">Lectin</keyword>